<proteinExistence type="predicted"/>
<feature type="region of interest" description="Disordered" evidence="1">
    <location>
        <begin position="275"/>
        <end position="317"/>
    </location>
</feature>
<feature type="region of interest" description="Disordered" evidence="1">
    <location>
        <begin position="692"/>
        <end position="714"/>
    </location>
</feature>
<dbReference type="GO" id="GO:0003730">
    <property type="term" value="F:mRNA 3'-UTR binding"/>
    <property type="evidence" value="ECO:0007669"/>
    <property type="project" value="TreeGrafter"/>
</dbReference>
<feature type="region of interest" description="Disordered" evidence="1">
    <location>
        <begin position="1007"/>
        <end position="1030"/>
    </location>
</feature>
<keyword evidence="3" id="KW-1185">Reference proteome</keyword>
<dbReference type="RefSeq" id="XP_013409776.1">
    <property type="nucleotide sequence ID" value="XM_013554322.1"/>
</dbReference>
<evidence type="ECO:0000256" key="1">
    <source>
        <dbReference type="SAM" id="MobiDB-lite"/>
    </source>
</evidence>
<feature type="domain" description="Ribosomal protein eL8/eL30/eS12/Gadd45" evidence="2">
    <location>
        <begin position="788"/>
        <end position="880"/>
    </location>
</feature>
<dbReference type="GO" id="GO:0043021">
    <property type="term" value="F:ribonucleoprotein complex binding"/>
    <property type="evidence" value="ECO:0007669"/>
    <property type="project" value="TreeGrafter"/>
</dbReference>
<feature type="compositionally biased region" description="Basic residues" evidence="1">
    <location>
        <begin position="406"/>
        <end position="419"/>
    </location>
</feature>
<dbReference type="OMA" id="SAYCANY"/>
<dbReference type="Proteomes" id="UP000085678">
    <property type="component" value="Unplaced"/>
</dbReference>
<dbReference type="Pfam" id="PF01248">
    <property type="entry name" value="Ribosomal_L7Ae"/>
    <property type="match status" value="1"/>
</dbReference>
<feature type="region of interest" description="Disordered" evidence="1">
    <location>
        <begin position="587"/>
        <end position="648"/>
    </location>
</feature>
<organism evidence="3 5">
    <name type="scientific">Lingula anatina</name>
    <name type="common">Brachiopod</name>
    <name type="synonym">Lingula unguis</name>
    <dbReference type="NCBI Taxonomy" id="7574"/>
    <lineage>
        <taxon>Eukaryota</taxon>
        <taxon>Metazoa</taxon>
        <taxon>Spiralia</taxon>
        <taxon>Lophotrochozoa</taxon>
        <taxon>Brachiopoda</taxon>
        <taxon>Linguliformea</taxon>
        <taxon>Lingulata</taxon>
        <taxon>Lingulida</taxon>
        <taxon>Linguloidea</taxon>
        <taxon>Lingulidae</taxon>
        <taxon>Lingula</taxon>
    </lineage>
</organism>
<feature type="compositionally biased region" description="Polar residues" evidence="1">
    <location>
        <begin position="373"/>
        <end position="397"/>
    </location>
</feature>
<evidence type="ECO:0000259" key="2">
    <source>
        <dbReference type="Pfam" id="PF01248"/>
    </source>
</evidence>
<feature type="compositionally biased region" description="Polar residues" evidence="1">
    <location>
        <begin position="692"/>
        <end position="702"/>
    </location>
</feature>
<accession>A0A1S3JI12</accession>
<feature type="compositionally biased region" description="Basic and acidic residues" evidence="1">
    <location>
        <begin position="962"/>
        <end position="984"/>
    </location>
</feature>
<dbReference type="InterPro" id="IPR004038">
    <property type="entry name" value="Ribosomal_eL8/eL30/eS12/Gad45"/>
</dbReference>
<dbReference type="RefSeq" id="XP_013409775.1">
    <property type="nucleotide sequence ID" value="XM_013554321.2"/>
</dbReference>
<dbReference type="OrthoDB" id="263617at2759"/>
<dbReference type="Gene3D" id="3.30.1330.30">
    <property type="match status" value="1"/>
</dbReference>
<evidence type="ECO:0000313" key="5">
    <source>
        <dbReference type="RefSeq" id="XP_013409776.1"/>
    </source>
</evidence>
<feature type="region of interest" description="Disordered" evidence="1">
    <location>
        <begin position="951"/>
        <end position="984"/>
    </location>
</feature>
<evidence type="ECO:0000313" key="4">
    <source>
        <dbReference type="RefSeq" id="XP_013409775.1"/>
    </source>
</evidence>
<feature type="compositionally biased region" description="Basic and acidic residues" evidence="1">
    <location>
        <begin position="1"/>
        <end position="11"/>
    </location>
</feature>
<dbReference type="SUPFAM" id="SSF55315">
    <property type="entry name" value="L30e-like"/>
    <property type="match status" value="1"/>
</dbReference>
<dbReference type="STRING" id="7574.A0A1S3JI12"/>
<feature type="region of interest" description="Disordered" evidence="1">
    <location>
        <begin position="373"/>
        <end position="456"/>
    </location>
</feature>
<feature type="region of interest" description="Disordered" evidence="1">
    <location>
        <begin position="1"/>
        <end position="21"/>
    </location>
</feature>
<dbReference type="GO" id="GO:0005739">
    <property type="term" value="C:mitochondrion"/>
    <property type="evidence" value="ECO:0007669"/>
    <property type="project" value="TreeGrafter"/>
</dbReference>
<name>A0A1S3JI12_LINAN</name>
<feature type="region of interest" description="Disordered" evidence="1">
    <location>
        <begin position="514"/>
        <end position="534"/>
    </location>
</feature>
<dbReference type="GeneID" id="106173259"/>
<dbReference type="FunFam" id="3.30.1330.30:FF:000004">
    <property type="entry name" value="selenocysteine insertion sequence-binding protein 2"/>
    <property type="match status" value="1"/>
</dbReference>
<protein>
    <submittedName>
        <fullName evidence="4">Selenocysteine insertion sequence-binding protein 2-like isoform X1</fullName>
    </submittedName>
    <submittedName>
        <fullName evidence="5">Selenocysteine insertion sequence-binding protein 2-like isoform X2</fullName>
    </submittedName>
</protein>
<gene>
    <name evidence="4 5" type="primary">LOC106173259</name>
</gene>
<dbReference type="GO" id="GO:1990904">
    <property type="term" value="C:ribonucleoprotein complex"/>
    <property type="evidence" value="ECO:0007669"/>
    <property type="project" value="TreeGrafter"/>
</dbReference>
<feature type="compositionally biased region" description="Polar residues" evidence="1">
    <location>
        <begin position="440"/>
        <end position="455"/>
    </location>
</feature>
<dbReference type="PANTHER" id="PTHR13284">
    <property type="entry name" value="GH01354P"/>
    <property type="match status" value="1"/>
</dbReference>
<dbReference type="InterPro" id="IPR029064">
    <property type="entry name" value="Ribosomal_eL30-like_sf"/>
</dbReference>
<dbReference type="GO" id="GO:0001514">
    <property type="term" value="P:selenocysteine incorporation"/>
    <property type="evidence" value="ECO:0007669"/>
    <property type="project" value="UniProtKB-ARBA"/>
</dbReference>
<dbReference type="KEGG" id="lak:106173259"/>
<dbReference type="GO" id="GO:0035368">
    <property type="term" value="F:selenocysteine insertion sequence binding"/>
    <property type="evidence" value="ECO:0007669"/>
    <property type="project" value="InterPro"/>
</dbReference>
<dbReference type="InterPro" id="IPR040051">
    <property type="entry name" value="SECISBP2"/>
</dbReference>
<dbReference type="PANTHER" id="PTHR13284:SF4">
    <property type="entry name" value="C2H2-TYPE DOMAIN-CONTAINING PROTEIN"/>
    <property type="match status" value="1"/>
</dbReference>
<evidence type="ECO:0000313" key="3">
    <source>
        <dbReference type="Proteomes" id="UP000085678"/>
    </source>
</evidence>
<reference evidence="4 5" key="1">
    <citation type="submission" date="2025-04" db="UniProtKB">
        <authorList>
            <consortium name="RefSeq"/>
        </authorList>
    </citation>
    <scope>IDENTIFICATION</scope>
    <source>
        <tissue evidence="4 5">Gonads</tissue>
    </source>
</reference>
<sequence length="1170" mass="127876">MSQTDDTRAQEDVQSTLSPEATAFVPKYLGSMEQGAAAKNPPVKELPRYMTNCYPFVKGDPGPKQAGRWQNLQRPNAGQRLPIHHQGGYAFNGPGPPVGYHVTPRQAWPSINSSLPVPFEGHVLPVSMDVVHPNNSGFSAYCANYQPAHSPSPSATWNGTGILYPEIPMTYATGYGPAGHCYPASEAGDSCQSWSGSENSRNTKIIRKKKKIETSYGPNMVSIGIQNESGTQSRSNRKPRSKTIILVDAAIQTDFADDIANLTLADKPNALFKKSKMRARRKNERNPVGTTSTDTEVDSDSGYSSPLHRRNQISNGTHPVVISPPPLSYSQQGGSAAAVVVSGNQYLTDACISQNGLDPAYCDSTETMVNGYKSQTQNSGLSTPISGISNARGSLSGTELLEPNNGKKKKRRNRRRKRKDSGLSEPGAMSDGAPSLEYPLSSSNISRTSTDQLNLEGSDGCLHFEDEEEFPELSGPAQRFSHSSGDKVTSYSDILKMQNTSPLLNAETFPASVAASKEGKNARKRRKRREMANRAAEDELAEITIEQQMLKEIGLKKQMQQQAASGKKSKQPMTLNIADMIDALEKQQEKDKNKQQKHPPSVVKPKELNPVTPHNVLDSSAPSVKRGKERETAKNKKPSPLKKVILKEREEKKRNRLLDVGDNVGAACSIGNMGMSVDSDLSQEALSCKGSSFENSLESGTPASAELSPVSQTSPICISPPSPGGSPLSSGVNSPTVGTKALNSKIVSKIHSRRFREYCHQVLDKEIDDCCTQLLQELVRFQDRLYHKDPSKAKSKRRIVLGLREVTKHLKLNKIKSVVISPNLERIQSKGGLDDALHNILDLCQEQDVPFIFALGRRALGRACAKLVPVSVVGVFNFEGAETHFHKLVSLTEKARQVYREMVTVLEKEIQENPMKTSPTVPHLYAHMGHSRTPSACSAISFTSSILSEPISENYPQSEPETDSRGYEVTKHGENGSKLDNEMQGGDSEKITIIESIHEIDEGHEADTEDLESMKPQVHRTPTPVESDKGVELGNADVSVESDDGLQDSVRATDLPYIDSIHSTTTATTDSTTDVVSQQTSNTLNSCDGESCKSFKENKKEIRSPSPTKEASIIDLKSDLIEVDLGNSNKLKAINKDRIETWVADCMQQLSLEGDEDDTIQNNIKSDSEK</sequence>
<dbReference type="AlphaFoldDB" id="A0A1S3JI12"/>